<dbReference type="Pfam" id="PF13962">
    <property type="entry name" value="PGG"/>
    <property type="match status" value="2"/>
</dbReference>
<feature type="chain" id="PRO_5041922246" description="PGG domain-containing protein" evidence="10">
    <location>
        <begin position="28"/>
        <end position="474"/>
    </location>
</feature>
<dbReference type="AlphaFoldDB" id="A0AAD8K1P5"/>
<feature type="repeat" description="ANK" evidence="7">
    <location>
        <begin position="132"/>
        <end position="164"/>
    </location>
</feature>
<evidence type="ECO:0000256" key="7">
    <source>
        <dbReference type="PROSITE-ProRule" id="PRU00023"/>
    </source>
</evidence>
<evidence type="ECO:0000256" key="6">
    <source>
        <dbReference type="ARBA" id="ARBA00023136"/>
    </source>
</evidence>
<evidence type="ECO:0000256" key="9">
    <source>
        <dbReference type="SAM" id="Phobius"/>
    </source>
</evidence>
<dbReference type="Pfam" id="PF12796">
    <property type="entry name" value="Ank_2"/>
    <property type="match status" value="2"/>
</dbReference>
<feature type="transmembrane region" description="Helical" evidence="9">
    <location>
        <begin position="411"/>
        <end position="429"/>
    </location>
</feature>
<feature type="repeat" description="ANK" evidence="7">
    <location>
        <begin position="98"/>
        <end position="124"/>
    </location>
</feature>
<protein>
    <recommendedName>
        <fullName evidence="11">PGG domain-containing protein</fullName>
    </recommendedName>
</protein>
<evidence type="ECO:0000256" key="10">
    <source>
        <dbReference type="SAM" id="SignalP"/>
    </source>
</evidence>
<feature type="compositionally biased region" description="Basic residues" evidence="8">
    <location>
        <begin position="258"/>
        <end position="269"/>
    </location>
</feature>
<feature type="signal peptide" evidence="10">
    <location>
        <begin position="1"/>
        <end position="27"/>
    </location>
</feature>
<feature type="region of interest" description="Disordered" evidence="8">
    <location>
        <begin position="245"/>
        <end position="269"/>
    </location>
</feature>
<feature type="region of interest" description="Disordered" evidence="8">
    <location>
        <begin position="314"/>
        <end position="365"/>
    </location>
</feature>
<feature type="compositionally biased region" description="Low complexity" evidence="8">
    <location>
        <begin position="326"/>
        <end position="339"/>
    </location>
</feature>
<feature type="domain" description="PGG" evidence="11">
    <location>
        <begin position="361"/>
        <end position="425"/>
    </location>
</feature>
<accession>A0AAD8K1P5</accession>
<feature type="compositionally biased region" description="Low complexity" evidence="8">
    <location>
        <begin position="347"/>
        <end position="360"/>
    </location>
</feature>
<keyword evidence="2 9" id="KW-0812">Transmembrane</keyword>
<dbReference type="InterPro" id="IPR026961">
    <property type="entry name" value="PGG_dom"/>
</dbReference>
<dbReference type="SMART" id="SM00248">
    <property type="entry name" value="ANK"/>
    <property type="match status" value="6"/>
</dbReference>
<comment type="caution">
    <text evidence="12">The sequence shown here is derived from an EMBL/GenBank/DDBJ whole genome shotgun (WGS) entry which is preliminary data.</text>
</comment>
<dbReference type="EMBL" id="JAUHHV010000009">
    <property type="protein sequence ID" value="KAK1413436.1"/>
    <property type="molecule type" value="Genomic_DNA"/>
</dbReference>
<dbReference type="GO" id="GO:0005886">
    <property type="term" value="C:plasma membrane"/>
    <property type="evidence" value="ECO:0007669"/>
    <property type="project" value="TreeGrafter"/>
</dbReference>
<reference evidence="12" key="1">
    <citation type="journal article" date="2023" name="bioRxiv">
        <title>Improved chromosome-level genome assembly for marigold (Tagetes erecta).</title>
        <authorList>
            <person name="Jiang F."/>
            <person name="Yuan L."/>
            <person name="Wang S."/>
            <person name="Wang H."/>
            <person name="Xu D."/>
            <person name="Wang A."/>
            <person name="Fan W."/>
        </authorList>
    </citation>
    <scope>NUCLEOTIDE SEQUENCE</scope>
    <source>
        <strain evidence="12">WSJ</strain>
        <tissue evidence="12">Leaf</tissue>
    </source>
</reference>
<evidence type="ECO:0000256" key="2">
    <source>
        <dbReference type="ARBA" id="ARBA00022692"/>
    </source>
</evidence>
<keyword evidence="4 9" id="KW-1133">Transmembrane helix</keyword>
<sequence>MNKFAILFKGGKLWCQLPIFVVVHALALEGVENPLHIASLAGHLNFAATLLNLRPQLALELNQDGFSALHIASSCGHIEIVKELLKVNHDLCLLQGKDGKIPLHLAVAKGNVEVVRELLLSSSDSIECTTAQGETSLHLAVNNNRFEAFEALLQHLKQVKKEDLLNLKDLNGNTILHVSVYKKQCQVIDLILNRGVVSKEKIELNHSNKSGLTPLDVLLMFQSEAGDREIHEILIQSGALKAENLQSPTHTKEERSTHHNTTHQHPKSRLRKCIQHFRYDNIRHTPVEVKNTLLVVVILVTAATYQPILSPPGGTWQDDYVPTKENNSSLSDTNNTNATKPHDTKVNNSSRTATTNTNATKPHTAGEPIMLTQDPFIYNVFIFVNLMAFYTSIHMIHLLTHTFPLRAEISIIVLALLTSYAFAMLGLIANHPGTVLTFMISFGVWFLTPVIPVMLDAYWNWRRHGSVNASQERV</sequence>
<feature type="transmembrane region" description="Helical" evidence="9">
    <location>
        <begin position="435"/>
        <end position="455"/>
    </location>
</feature>
<evidence type="ECO:0000313" key="13">
    <source>
        <dbReference type="Proteomes" id="UP001229421"/>
    </source>
</evidence>
<evidence type="ECO:0000256" key="4">
    <source>
        <dbReference type="ARBA" id="ARBA00022989"/>
    </source>
</evidence>
<evidence type="ECO:0000256" key="5">
    <source>
        <dbReference type="ARBA" id="ARBA00023043"/>
    </source>
</evidence>
<name>A0AAD8K1P5_TARER</name>
<evidence type="ECO:0000259" key="11">
    <source>
        <dbReference type="Pfam" id="PF13962"/>
    </source>
</evidence>
<comment type="subcellular location">
    <subcellularLocation>
        <location evidence="1">Membrane</location>
        <topology evidence="1">Multi-pass membrane protein</topology>
    </subcellularLocation>
</comment>
<keyword evidence="6 9" id="KW-0472">Membrane</keyword>
<dbReference type="InterPro" id="IPR036770">
    <property type="entry name" value="Ankyrin_rpt-contain_sf"/>
</dbReference>
<feature type="transmembrane region" description="Helical" evidence="9">
    <location>
        <begin position="376"/>
        <end position="399"/>
    </location>
</feature>
<keyword evidence="5 7" id="KW-0040">ANK repeat</keyword>
<dbReference type="PROSITE" id="PS50297">
    <property type="entry name" value="ANK_REP_REGION"/>
    <property type="match status" value="3"/>
</dbReference>
<feature type="domain" description="PGG" evidence="11">
    <location>
        <begin position="289"/>
        <end position="322"/>
    </location>
</feature>
<feature type="repeat" description="ANK" evidence="7">
    <location>
        <begin position="64"/>
        <end position="96"/>
    </location>
</feature>
<dbReference type="Gene3D" id="1.25.40.20">
    <property type="entry name" value="Ankyrin repeat-containing domain"/>
    <property type="match status" value="2"/>
</dbReference>
<keyword evidence="3" id="KW-0677">Repeat</keyword>
<dbReference type="InterPro" id="IPR002110">
    <property type="entry name" value="Ankyrin_rpt"/>
</dbReference>
<dbReference type="Proteomes" id="UP001229421">
    <property type="component" value="Unassembled WGS sequence"/>
</dbReference>
<evidence type="ECO:0000256" key="8">
    <source>
        <dbReference type="SAM" id="MobiDB-lite"/>
    </source>
</evidence>
<dbReference type="PANTHER" id="PTHR24186">
    <property type="entry name" value="PROTEIN PHOSPHATASE 1 REGULATORY SUBUNIT"/>
    <property type="match status" value="1"/>
</dbReference>
<evidence type="ECO:0000256" key="1">
    <source>
        <dbReference type="ARBA" id="ARBA00004141"/>
    </source>
</evidence>
<evidence type="ECO:0000256" key="3">
    <source>
        <dbReference type="ARBA" id="ARBA00022737"/>
    </source>
</evidence>
<dbReference type="PROSITE" id="PS50088">
    <property type="entry name" value="ANK_REPEAT"/>
    <property type="match status" value="3"/>
</dbReference>
<proteinExistence type="predicted"/>
<gene>
    <name evidence="12" type="ORF">QVD17_35209</name>
</gene>
<dbReference type="PANTHER" id="PTHR24186:SF56">
    <property type="entry name" value="PGG DOMAIN-CONTAINING PROTEIN"/>
    <property type="match status" value="1"/>
</dbReference>
<dbReference type="SUPFAM" id="SSF48403">
    <property type="entry name" value="Ankyrin repeat"/>
    <property type="match status" value="1"/>
</dbReference>
<keyword evidence="13" id="KW-1185">Reference proteome</keyword>
<keyword evidence="10" id="KW-0732">Signal</keyword>
<evidence type="ECO:0000313" key="12">
    <source>
        <dbReference type="EMBL" id="KAK1413436.1"/>
    </source>
</evidence>
<organism evidence="12 13">
    <name type="scientific">Tagetes erecta</name>
    <name type="common">African marigold</name>
    <dbReference type="NCBI Taxonomy" id="13708"/>
    <lineage>
        <taxon>Eukaryota</taxon>
        <taxon>Viridiplantae</taxon>
        <taxon>Streptophyta</taxon>
        <taxon>Embryophyta</taxon>
        <taxon>Tracheophyta</taxon>
        <taxon>Spermatophyta</taxon>
        <taxon>Magnoliopsida</taxon>
        <taxon>eudicotyledons</taxon>
        <taxon>Gunneridae</taxon>
        <taxon>Pentapetalae</taxon>
        <taxon>asterids</taxon>
        <taxon>campanulids</taxon>
        <taxon>Asterales</taxon>
        <taxon>Asteraceae</taxon>
        <taxon>Asteroideae</taxon>
        <taxon>Heliantheae alliance</taxon>
        <taxon>Tageteae</taxon>
        <taxon>Tagetes</taxon>
    </lineage>
</organism>